<dbReference type="GeneID" id="93171144"/>
<gene>
    <name evidence="6" type="primary">caiD</name>
    <name evidence="7" type="ORF">BPS26883_04111</name>
    <name evidence="6" type="ORF">FEQ00_00068</name>
</gene>
<evidence type="ECO:0000313" key="8">
    <source>
        <dbReference type="Proteomes" id="UP000494162"/>
    </source>
</evidence>
<keyword evidence="3" id="KW-0276">Fatty acid metabolism</keyword>
<dbReference type="Gene3D" id="1.10.12.10">
    <property type="entry name" value="Lyase 2-enoyl-coa Hydratase, Chain A, domain 2"/>
    <property type="match status" value="1"/>
</dbReference>
<dbReference type="EMBL" id="CABVPP010000033">
    <property type="protein sequence ID" value="VWB85644.1"/>
    <property type="molecule type" value="Genomic_DNA"/>
</dbReference>
<keyword evidence="5" id="KW-0413">Isomerase</keyword>
<dbReference type="Proteomes" id="UP001248067">
    <property type="component" value="Unassembled WGS sequence"/>
</dbReference>
<dbReference type="CDD" id="cd06558">
    <property type="entry name" value="crotonase-like"/>
    <property type="match status" value="1"/>
</dbReference>
<dbReference type="FunFam" id="1.10.12.10:FF:000004">
    <property type="entry name" value="Delta3,5-delta2,4-dienoyl-CoA isomerase"/>
    <property type="match status" value="1"/>
</dbReference>
<dbReference type="AlphaFoldDB" id="A0A6P2N377"/>
<protein>
    <submittedName>
        <fullName evidence="6">Carnitinyl-CoA dehydratase</fullName>
        <ecNumber evidence="6">4.2.1.149</ecNumber>
    </submittedName>
    <submittedName>
        <fullName evidence="7">Short chain enoyl-CoA hydratase</fullName>
    </submittedName>
</protein>
<dbReference type="InterPro" id="IPR001753">
    <property type="entry name" value="Enoyl-CoA_hydra/iso"/>
</dbReference>
<keyword evidence="6" id="KW-0456">Lyase</keyword>
<evidence type="ECO:0000256" key="2">
    <source>
        <dbReference type="ARBA" id="ARBA00005254"/>
    </source>
</evidence>
<dbReference type="EMBL" id="VJSY01000001">
    <property type="protein sequence ID" value="MDR8751668.1"/>
    <property type="molecule type" value="Genomic_DNA"/>
</dbReference>
<dbReference type="PANTHER" id="PTHR43149">
    <property type="entry name" value="ENOYL-COA HYDRATASE"/>
    <property type="match status" value="1"/>
</dbReference>
<comment type="similarity">
    <text evidence="2">Belongs to the enoyl-CoA hydratase/isomerase family.</text>
</comment>
<dbReference type="GO" id="GO:0016829">
    <property type="term" value="F:lyase activity"/>
    <property type="evidence" value="ECO:0007669"/>
    <property type="project" value="UniProtKB-KW"/>
</dbReference>
<sequence>MSEYFDVSAEAGVTHIRLNRPDRMNLMDLKFFIDFRNIVQALDSSGDTRVLVISSTGKHFSAGMDLHVFANMATEFDTGSPRTRLGFQHSLMSLIHCFDVLDTARFPVICAVQGGCIGGGLDLAAACDIRLCTADAFFCLKETQIGMAADVGVLQRLPKLIPAGVARQMAFTSERLGAGRALEVGLVNAVLDDAGALMRHAIDLARNIASKSPLAVAGTKIAMNFARDHGTAESMQHMALLQSAILDTSDLSEAVAALQEKREAQFDSLPSWLSF</sequence>
<comment type="pathway">
    <text evidence="1">Lipid metabolism; fatty acid beta-oxidation.</text>
</comment>
<evidence type="ECO:0000313" key="6">
    <source>
        <dbReference type="EMBL" id="MDR8751668.1"/>
    </source>
</evidence>
<dbReference type="InterPro" id="IPR029045">
    <property type="entry name" value="ClpP/crotonase-like_dom_sf"/>
</dbReference>
<keyword evidence="9" id="KW-1185">Reference proteome</keyword>
<dbReference type="UniPathway" id="UPA00659"/>
<dbReference type="SUPFAM" id="SSF52096">
    <property type="entry name" value="ClpP/crotonase"/>
    <property type="match status" value="1"/>
</dbReference>
<dbReference type="Proteomes" id="UP000494162">
    <property type="component" value="Unassembled WGS sequence"/>
</dbReference>
<dbReference type="Gene3D" id="3.90.226.10">
    <property type="entry name" value="2-enoyl-CoA Hydratase, Chain A, domain 1"/>
    <property type="match status" value="1"/>
</dbReference>
<dbReference type="InterPro" id="IPR014748">
    <property type="entry name" value="Enoyl-CoA_hydra_C"/>
</dbReference>
<dbReference type="GO" id="GO:0006635">
    <property type="term" value="P:fatty acid beta-oxidation"/>
    <property type="evidence" value="ECO:0007669"/>
    <property type="project" value="UniProtKB-UniPathway"/>
</dbReference>
<reference evidence="7 8" key="2">
    <citation type="submission" date="2019-09" db="EMBL/GenBank/DDBJ databases">
        <authorList>
            <person name="Depoorter E."/>
        </authorList>
    </citation>
    <scope>NUCLEOTIDE SEQUENCE [LARGE SCALE GENOMIC DNA]</scope>
    <source>
        <strain evidence="7">LMG 26883</strain>
    </source>
</reference>
<proteinExistence type="inferred from homology"/>
<evidence type="ECO:0000313" key="7">
    <source>
        <dbReference type="EMBL" id="VWB85644.1"/>
    </source>
</evidence>
<evidence type="ECO:0000256" key="5">
    <source>
        <dbReference type="ARBA" id="ARBA00023235"/>
    </source>
</evidence>
<dbReference type="InterPro" id="IPR045002">
    <property type="entry name" value="Ech1-like"/>
</dbReference>
<evidence type="ECO:0000313" key="9">
    <source>
        <dbReference type="Proteomes" id="UP001248067"/>
    </source>
</evidence>
<dbReference type="RefSeq" id="WP_174903277.1">
    <property type="nucleotide sequence ID" value="NZ_CABVPP010000033.1"/>
</dbReference>
<dbReference type="GO" id="GO:0016853">
    <property type="term" value="F:isomerase activity"/>
    <property type="evidence" value="ECO:0007669"/>
    <property type="project" value="UniProtKB-KW"/>
</dbReference>
<dbReference type="EC" id="4.2.1.149" evidence="6"/>
<keyword evidence="4" id="KW-0443">Lipid metabolism</keyword>
<reference evidence="6 9" key="1">
    <citation type="submission" date="2019-06" db="EMBL/GenBank/DDBJ databases">
        <title>Evolution of Burkholderia multivorans in the lungs of Cystic Fibrosis patients.</title>
        <authorList>
            <person name="Moreira L.M."/>
        </authorList>
    </citation>
    <scope>NUCLEOTIDE SEQUENCE [LARGE SCALE GENOMIC DNA]</scope>
    <source>
        <strain evidence="6 9">VC13239</strain>
    </source>
</reference>
<dbReference type="Pfam" id="PF00378">
    <property type="entry name" value="ECH_1"/>
    <property type="match status" value="1"/>
</dbReference>
<evidence type="ECO:0000256" key="3">
    <source>
        <dbReference type="ARBA" id="ARBA00022832"/>
    </source>
</evidence>
<evidence type="ECO:0000256" key="4">
    <source>
        <dbReference type="ARBA" id="ARBA00023098"/>
    </source>
</evidence>
<organism evidence="7 8">
    <name type="scientific">Burkholderia pseudomultivorans</name>
    <dbReference type="NCBI Taxonomy" id="1207504"/>
    <lineage>
        <taxon>Bacteria</taxon>
        <taxon>Pseudomonadati</taxon>
        <taxon>Pseudomonadota</taxon>
        <taxon>Betaproteobacteria</taxon>
        <taxon>Burkholderiales</taxon>
        <taxon>Burkholderiaceae</taxon>
        <taxon>Burkholderia</taxon>
        <taxon>Burkholderia cepacia complex</taxon>
    </lineage>
</organism>
<accession>A0A6P2N377</accession>
<name>A0A6P2N377_9BURK</name>
<evidence type="ECO:0000256" key="1">
    <source>
        <dbReference type="ARBA" id="ARBA00005005"/>
    </source>
</evidence>